<dbReference type="SMART" id="SM00355">
    <property type="entry name" value="ZnF_C2H2"/>
    <property type="match status" value="3"/>
</dbReference>
<feature type="domain" description="C2H2-type" evidence="1">
    <location>
        <begin position="188"/>
        <end position="209"/>
    </location>
</feature>
<dbReference type="InterPro" id="IPR022698">
    <property type="entry name" value="OrsD"/>
</dbReference>
<reference evidence="2" key="1">
    <citation type="submission" date="2015-04" db="EMBL/GenBank/DDBJ databases">
        <title>The genome sequence of the plant pathogenic Rhizarian Plasmodiophora brassicae reveals insights in its biotrophic life cycle and the origin of chitin synthesis.</title>
        <authorList>
            <person name="Schwelm A."/>
            <person name="Fogelqvist J."/>
            <person name="Knaust A."/>
            <person name="Julke S."/>
            <person name="Lilja T."/>
            <person name="Dhandapani V."/>
            <person name="Bonilla-Rosso G."/>
            <person name="Karlsson M."/>
            <person name="Shevchenko A."/>
            <person name="Choi S.R."/>
            <person name="Kim H.G."/>
            <person name="Park J.Y."/>
            <person name="Lim Y.P."/>
            <person name="Ludwig-Muller J."/>
            <person name="Dixelius C."/>
        </authorList>
    </citation>
    <scope>NUCLEOTIDE SEQUENCE</scope>
    <source>
        <tissue evidence="2">Potato root galls</tissue>
    </source>
</reference>
<dbReference type="Pfam" id="PF12013">
    <property type="entry name" value="OrsD"/>
    <property type="match status" value="1"/>
</dbReference>
<dbReference type="EMBL" id="HACM01008075">
    <property type="protein sequence ID" value="CRZ08517.1"/>
    <property type="molecule type" value="Transcribed_RNA"/>
</dbReference>
<dbReference type="EMBL" id="HACM01008078">
    <property type="protein sequence ID" value="CRZ08520.1"/>
    <property type="molecule type" value="Transcribed_RNA"/>
</dbReference>
<protein>
    <recommendedName>
        <fullName evidence="1">C2H2-type domain-containing protein</fullName>
    </recommendedName>
</protein>
<organism evidence="2">
    <name type="scientific">Spongospora subterranea</name>
    <dbReference type="NCBI Taxonomy" id="70186"/>
    <lineage>
        <taxon>Eukaryota</taxon>
        <taxon>Sar</taxon>
        <taxon>Rhizaria</taxon>
        <taxon>Endomyxa</taxon>
        <taxon>Phytomyxea</taxon>
        <taxon>Plasmodiophorida</taxon>
        <taxon>Plasmodiophoridae</taxon>
        <taxon>Spongospora</taxon>
    </lineage>
</organism>
<sequence>MTIRCSQCNQLFPTLAARKLHVRNIHQASVIVQLLDGSQRCIRRDSRSNLFTCPVSDCSFVNDNPGNFKRHVSSCCQSLEPNAEILPNDSGDPHQFRFQYGYWVHEEFNLIICKSCRYALNPVIRTICRHSKRKHQQNITPSDVKRAMSILDSEIVGSDHHSLRKFMIPGSELIEPVQGIKLHYGFQCVDCSYYCREAESIRKHWSIIHAGSISQSSVFRQVHVQTLFKGPKTRFFGVNALQPLKQTVELDARDVDAAFEALHLNNPTIAVSALLDEHTRHPFFRSTNWDRLIENDFQLFDPAILIEIVALANDHDPLENLVLDACIDYIDTVHNLLLRVPFVATRKILSGNS</sequence>
<feature type="domain" description="C2H2-type" evidence="1">
    <location>
        <begin position="5"/>
        <end position="26"/>
    </location>
</feature>
<dbReference type="PROSITE" id="PS00028">
    <property type="entry name" value="ZINC_FINGER_C2H2_1"/>
    <property type="match status" value="2"/>
</dbReference>
<accession>A0A0H5R3T4</accession>
<dbReference type="InterPro" id="IPR013087">
    <property type="entry name" value="Znf_C2H2_type"/>
</dbReference>
<dbReference type="AlphaFoldDB" id="A0A0H5R3T4"/>
<proteinExistence type="predicted"/>
<evidence type="ECO:0000259" key="1">
    <source>
        <dbReference type="PROSITE" id="PS00028"/>
    </source>
</evidence>
<name>A0A0H5R3T4_9EUKA</name>
<evidence type="ECO:0000313" key="2">
    <source>
        <dbReference type="EMBL" id="CRZ08517.1"/>
    </source>
</evidence>